<proteinExistence type="predicted"/>
<dbReference type="SUPFAM" id="SSF55718">
    <property type="entry name" value="SCP-like"/>
    <property type="match status" value="1"/>
</dbReference>
<sequence>MSVIDEAVKALAAKLGDGFDGSAKFVIEGEGAVIVDGAGVRAASEADEADVTMTASTDTFQSILGGSLNPTMAFMSGKLKLDGDMGTAMKLGSALS</sequence>
<name>A0AA48HI83_9RHOB</name>
<dbReference type="Gene3D" id="3.30.1050.10">
    <property type="entry name" value="SCP2 sterol-binding domain"/>
    <property type="match status" value="1"/>
</dbReference>
<reference evidence="2 3" key="1">
    <citation type="submission" date="2023-01" db="EMBL/GenBank/DDBJ databases">
        <title>Complete genome sequence of Roseicyclus marinus strain Dej080120_10.</title>
        <authorList>
            <person name="Ueki S."/>
            <person name="Maruyama F."/>
        </authorList>
    </citation>
    <scope>NUCLEOTIDE SEQUENCE [LARGE SCALE GENOMIC DNA]</scope>
    <source>
        <strain evidence="2 3">Dej080120_10</strain>
    </source>
</reference>
<evidence type="ECO:0000313" key="3">
    <source>
        <dbReference type="Proteomes" id="UP001337723"/>
    </source>
</evidence>
<organism evidence="2 3">
    <name type="scientific">Roseicyclus marinus</name>
    <dbReference type="NCBI Taxonomy" id="2161673"/>
    <lineage>
        <taxon>Bacteria</taxon>
        <taxon>Pseudomonadati</taxon>
        <taxon>Pseudomonadota</taxon>
        <taxon>Alphaproteobacteria</taxon>
        <taxon>Rhodobacterales</taxon>
        <taxon>Roseobacteraceae</taxon>
        <taxon>Roseicyclus</taxon>
    </lineage>
</organism>
<evidence type="ECO:0000259" key="1">
    <source>
        <dbReference type="Pfam" id="PF02036"/>
    </source>
</evidence>
<dbReference type="EMBL" id="AP027266">
    <property type="protein sequence ID" value="BDW86079.1"/>
    <property type="molecule type" value="Genomic_DNA"/>
</dbReference>
<dbReference type="Pfam" id="PF02036">
    <property type="entry name" value="SCP2"/>
    <property type="match status" value="1"/>
</dbReference>
<evidence type="ECO:0000313" key="2">
    <source>
        <dbReference type="EMBL" id="BDW86079.1"/>
    </source>
</evidence>
<dbReference type="GO" id="GO:0005829">
    <property type="term" value="C:cytosol"/>
    <property type="evidence" value="ECO:0007669"/>
    <property type="project" value="TreeGrafter"/>
</dbReference>
<dbReference type="PANTHER" id="PTHR10094:SF25">
    <property type="entry name" value="SCP2 STEROL-BINDING DOMAIN-CONTAINING PROTEIN 1"/>
    <property type="match status" value="1"/>
</dbReference>
<dbReference type="PANTHER" id="PTHR10094">
    <property type="entry name" value="STEROL CARRIER PROTEIN 2 SCP-2 FAMILY PROTEIN"/>
    <property type="match status" value="1"/>
</dbReference>
<gene>
    <name evidence="2" type="ORF">MACH21_22560</name>
</gene>
<accession>A0AA48HI83</accession>
<dbReference type="KEGG" id="rmai:MACH21_22560"/>
<dbReference type="InterPro" id="IPR036527">
    <property type="entry name" value="SCP2_sterol-bd_dom_sf"/>
</dbReference>
<dbReference type="AlphaFoldDB" id="A0AA48HI83"/>
<protein>
    <submittedName>
        <fullName evidence="2">Sterol-binding domain-containing protein</fullName>
    </submittedName>
</protein>
<dbReference type="Proteomes" id="UP001337723">
    <property type="component" value="Chromosome"/>
</dbReference>
<dbReference type="InterPro" id="IPR003033">
    <property type="entry name" value="SCP2_sterol-bd_dom"/>
</dbReference>
<dbReference type="RefSeq" id="WP_338271974.1">
    <property type="nucleotide sequence ID" value="NZ_AP027266.1"/>
</dbReference>
<feature type="domain" description="SCP2" evidence="1">
    <location>
        <begin position="20"/>
        <end position="95"/>
    </location>
</feature>
<keyword evidence="3" id="KW-1185">Reference proteome</keyword>